<dbReference type="SMART" id="SM00823">
    <property type="entry name" value="PKS_PP"/>
    <property type="match status" value="1"/>
</dbReference>
<reference evidence="8" key="1">
    <citation type="journal article" date="2015" name="Proc. Natl. Acad. Sci. U.S.A.">
        <title>Multiplexed metagenome mining using short DNA sequence tags facilitates targeted discovery of epoxyketone proteasome inhibitors.</title>
        <authorList>
            <person name="Owen J.G."/>
            <person name="Charlop-Powers Z."/>
            <person name="Smith A.G."/>
            <person name="Ternei M.A."/>
            <person name="Calle P.Y."/>
            <person name="Reddy B.V."/>
            <person name="Montiel D."/>
            <person name="Brady S.F."/>
        </authorList>
    </citation>
    <scope>NUCLEOTIDE SEQUENCE</scope>
</reference>
<feature type="domain" description="Carrier" evidence="6">
    <location>
        <begin position="1637"/>
        <end position="1712"/>
    </location>
</feature>
<evidence type="ECO:0000259" key="6">
    <source>
        <dbReference type="PROSITE" id="PS50075"/>
    </source>
</evidence>
<evidence type="ECO:0000256" key="2">
    <source>
        <dbReference type="ARBA" id="ARBA00022553"/>
    </source>
</evidence>
<dbReference type="GO" id="GO:0004312">
    <property type="term" value="F:fatty acid synthase activity"/>
    <property type="evidence" value="ECO:0007669"/>
    <property type="project" value="TreeGrafter"/>
</dbReference>
<dbReference type="InterPro" id="IPR001227">
    <property type="entry name" value="Ac_transferase_dom_sf"/>
</dbReference>
<dbReference type="Gene3D" id="3.30.70.250">
    <property type="entry name" value="Malonyl-CoA ACP transacylase, ACP-binding"/>
    <property type="match status" value="1"/>
</dbReference>
<dbReference type="InterPro" id="IPR014031">
    <property type="entry name" value="Ketoacyl_synth_C"/>
</dbReference>
<dbReference type="InterPro" id="IPR014030">
    <property type="entry name" value="Ketoacyl_synth_N"/>
</dbReference>
<dbReference type="Pfam" id="PF00975">
    <property type="entry name" value="Thioesterase"/>
    <property type="match status" value="1"/>
</dbReference>
<dbReference type="GO" id="GO:0004315">
    <property type="term" value="F:3-oxoacyl-[acyl-carrier-protein] synthase activity"/>
    <property type="evidence" value="ECO:0007669"/>
    <property type="project" value="InterPro"/>
</dbReference>
<organism evidence="8">
    <name type="scientific">uncultured bacterium AZ_379</name>
    <dbReference type="NCBI Taxonomy" id="1630015"/>
    <lineage>
        <taxon>Bacteria</taxon>
        <taxon>environmental samples</taxon>
    </lineage>
</organism>
<dbReference type="Pfam" id="PF00109">
    <property type="entry name" value="ketoacyl-synt"/>
    <property type="match status" value="1"/>
</dbReference>
<dbReference type="InterPro" id="IPR016039">
    <property type="entry name" value="Thiolase-like"/>
</dbReference>
<dbReference type="SUPFAM" id="SSF47336">
    <property type="entry name" value="ACP-like"/>
    <property type="match status" value="1"/>
</dbReference>
<dbReference type="InterPro" id="IPR036736">
    <property type="entry name" value="ACP-like_sf"/>
</dbReference>
<keyword evidence="3" id="KW-0808">Transferase</keyword>
<evidence type="ECO:0000256" key="4">
    <source>
        <dbReference type="ARBA" id="ARBA00023268"/>
    </source>
</evidence>
<dbReference type="SUPFAM" id="SSF53474">
    <property type="entry name" value="alpha/beta-Hydrolases"/>
    <property type="match status" value="1"/>
</dbReference>
<dbReference type="Gene3D" id="3.40.50.1820">
    <property type="entry name" value="alpha/beta hydrolase"/>
    <property type="match status" value="1"/>
</dbReference>
<dbReference type="PANTHER" id="PTHR43775:SF51">
    <property type="entry name" value="INACTIVE PHENOLPHTHIOCEROL SYNTHESIS POLYKETIDE SYNTHASE TYPE I PKS1-RELATED"/>
    <property type="match status" value="1"/>
</dbReference>
<dbReference type="CDD" id="cd00833">
    <property type="entry name" value="PKS"/>
    <property type="match status" value="1"/>
</dbReference>
<evidence type="ECO:0000256" key="3">
    <source>
        <dbReference type="ARBA" id="ARBA00022679"/>
    </source>
</evidence>
<dbReference type="SMART" id="SM00827">
    <property type="entry name" value="PKS_AT"/>
    <property type="match status" value="1"/>
</dbReference>
<dbReference type="Gene3D" id="3.40.47.10">
    <property type="match status" value="1"/>
</dbReference>
<dbReference type="InterPro" id="IPR014043">
    <property type="entry name" value="Acyl_transferase_dom"/>
</dbReference>
<dbReference type="Gene3D" id="3.40.366.10">
    <property type="entry name" value="Malonyl-Coenzyme A Acyl Carrier Protein, domain 2"/>
    <property type="match status" value="1"/>
</dbReference>
<dbReference type="InterPro" id="IPR009081">
    <property type="entry name" value="PP-bd_ACP"/>
</dbReference>
<accession>A0A0E3JNQ1</accession>
<dbReference type="InterPro" id="IPR029058">
    <property type="entry name" value="AB_hydrolase_fold"/>
</dbReference>
<feature type="domain" description="Ketosynthase family 3 (KS3)" evidence="7">
    <location>
        <begin position="4"/>
        <end position="421"/>
    </location>
</feature>
<dbReference type="InterPro" id="IPR020802">
    <property type="entry name" value="TesA-like"/>
</dbReference>
<dbReference type="Gene3D" id="1.10.1200.10">
    <property type="entry name" value="ACP-like"/>
    <property type="match status" value="1"/>
</dbReference>
<dbReference type="PANTHER" id="PTHR43775">
    <property type="entry name" value="FATTY ACID SYNTHASE"/>
    <property type="match status" value="1"/>
</dbReference>
<name>A0A0E3JNQ1_9BACT</name>
<dbReference type="PROSITE" id="PS50075">
    <property type="entry name" value="CARRIER"/>
    <property type="match status" value="1"/>
</dbReference>
<dbReference type="InterPro" id="IPR001031">
    <property type="entry name" value="Thioesterase"/>
</dbReference>
<dbReference type="EMBL" id="KP830096">
    <property type="protein sequence ID" value="AKA59495.1"/>
    <property type="molecule type" value="Genomic_DNA"/>
</dbReference>
<evidence type="ECO:0000259" key="7">
    <source>
        <dbReference type="PROSITE" id="PS52004"/>
    </source>
</evidence>
<dbReference type="Gene3D" id="3.40.50.150">
    <property type="entry name" value="Vaccinia Virus protein VP39"/>
    <property type="match status" value="1"/>
</dbReference>
<dbReference type="InterPro" id="IPR018201">
    <property type="entry name" value="Ketoacyl_synth_AS"/>
</dbReference>
<feature type="compositionally biased region" description="Polar residues" evidence="5">
    <location>
        <begin position="1622"/>
        <end position="1632"/>
    </location>
</feature>
<dbReference type="Pfam" id="PF08242">
    <property type="entry name" value="Methyltransf_12"/>
    <property type="match status" value="1"/>
</dbReference>
<sequence length="2015" mass="216662">MTNTDGIAIVGMACRFPGAGSLEEYWANLRSGADTISRFTADELAAAGVDPGLVRHPDYVPARGILQHGERFDWTFFGYSPAEAATIDPQHRVFLECASVALDDAAIDPLRFKGWIGVFAGCDVQPGYAVDGDEDGIRRMIGHEKDFLATRAAYKLGLRGPALTVQTACSTSLVAVHLACQSLFAFECDAALAGGVAIWLPQTVGYRYRDGGILSRDGTCRPFDADASGTVSASGVGIVVLKRLTDALSARDRIVAVIRGSAVNNDGGEKIGYTAPSITGQRDVIRLAVAQAGVNVDDIGYVEAHGTGTRVGDPVEVAALAAAFGETNRRVPCWLGAVKSNIGHTGAAAGVAGIIKTACMLDRRELLPTAHFRRPNPLLRLDETPFRVCAEWMPWASSGPLLAGVSSFGIGGTNAHAVLESPPAVVSGCPERNRSWVYCFSANTPEAMAQLRARLASRLASESAPSPHDVAWTLATGRRRFAYRQAYIASDIPQLADRLRNSPAAPVRAGGLPPVIFLFPGQGTFQIGAGRAAYDLLPEFRVAVDEARGFLLHASRPDVVPGLRGDADPAWAIDTEHQQLALFVLGYALARQLHAWGIRPAAMLGHSIGEYVAATVAGLWTLPDALAIVSERARAMRDTAPGRMVAAPAPVSELGVHLREDPALAISVEDSGHTVISGPVRNVERLVTSLQACGISAQLVATERAFHSPLMQPACDALRRAVAATPSHAPGMRYVSNLTGAWVDADLARTPDYWTRHLCETVRLSTAIETLLTEPGCLFLELGPGETMIRALRVHPRWRERAGTAVATLGRSRDLEREHLLQALGALWERGADIDWDSMLAPLQPRRCSLPAHPLDSRTCGSPAPDARRRARAARKSDEPQVLVNRWTQTEEAEAGDHEALLLIRGTPEPTLEPLWALLGRSSSDRQPPATVSGVPWDRGRVELALAEMFEHHPESAAVAALVSDTFTLNLLDDLEWVAARVAAAGATLYVVARGVCDVLGGEAVRPESSALLAWFEHRQRSTTRGRAVLLDVGAGDMPPRLPRLAEPAALSAWRGSRWWALTRRSVELGTTTARAPAQSVALLTWGHDDPTELAVDVAGRGWHVGALAALDVGGSSRLRPSDVAARLTWSAGAARLSARPDLAARLDRYAAALVARFVMERPGVGLGSRLSREELRRRIDPDARLPRLADFLVTLLLTEGWLRSRDGEIQVSRSLEDAVREIDRHEAGLEELRGLCGILRHCAAAYPDVFSGRSEPLAVLYADGGELLRTSLEDNHVRIADAGACLDALVQAIRAAASGRRHFRILEVGGGHGAFASRLFDNWNDCNGVSYHFTDVSPLFVNQARERMAAAGVNEVHFGTLDITRDPVEQGFPAGAFDAIVGYNVIHVAPSLSECIARLGRLLAPDGWLCLVELTKASPWVHMVWGLAPGWWNYNDGLRRDSPHLDAAAWARLLRETGFGDVVSVPSRGDADHRLLLATKPALRSADAVDRVVSDLRRCLSQEDCRDLLLVPKFLESTPDDAREAMRRLASLLAHPSGPVARAWVVSQDTALSPDWLGQVCRRTCDPPPHGVAWRHVEVRTLGEAELALLRGVLASPALPSVLRLETAAAHPDATEAMATSPGSLEASDTTPRAAPGADAVRSVVERVWCDVLGVPAAADSDDFFHCGGDSLIVLSLVSRIQDRLGSSVPVAAFMKEPTFRHLVDLARPRESAGSLGDNSIAAAARDTANTAPDLVVLHEEGALTPLFLMSPAAASSLCYRHLVSHLAPRQPCFGLESPGLQGESRPLARIEQIAAHHIRIIRHVRPRGPYVVGGWSTGALVAHEVAHQLTAQGEIVEQVVLIDGYVPPSGGRPLGTVPECLVAGLWHWAKAGSLRADGVEAAMWGFFRNRGATRLTGRVSGEHRSSAMADVYRATVRAMLRYRPRPVPCPAVLFKTELTPVRRHRLERRLMPLYGGGIEVRSSSGSHLTILEGRHAAELALGLSEVLARLASNAEREVGRIANTDPNDEALAS</sequence>
<dbReference type="PROSITE" id="PS52004">
    <property type="entry name" value="KS3_2"/>
    <property type="match status" value="1"/>
</dbReference>
<dbReference type="InterPro" id="IPR029063">
    <property type="entry name" value="SAM-dependent_MTases_sf"/>
</dbReference>
<protein>
    <submittedName>
        <fullName evidence="8">Polyketide synthase</fullName>
    </submittedName>
</protein>
<keyword evidence="4" id="KW-0511">Multifunctional enzyme</keyword>
<dbReference type="CDD" id="cd02440">
    <property type="entry name" value="AdoMet_MTases"/>
    <property type="match status" value="1"/>
</dbReference>
<dbReference type="InterPro" id="IPR016035">
    <property type="entry name" value="Acyl_Trfase/lysoPLipase"/>
</dbReference>
<dbReference type="Pfam" id="PF16197">
    <property type="entry name" value="KAsynt_C_assoc"/>
    <property type="match status" value="1"/>
</dbReference>
<dbReference type="Gene3D" id="3.30.70.3290">
    <property type="match status" value="1"/>
</dbReference>
<evidence type="ECO:0000256" key="5">
    <source>
        <dbReference type="SAM" id="MobiDB-lite"/>
    </source>
</evidence>
<dbReference type="InterPro" id="IPR032821">
    <property type="entry name" value="PKS_assoc"/>
</dbReference>
<dbReference type="GO" id="GO:0006633">
    <property type="term" value="P:fatty acid biosynthetic process"/>
    <property type="evidence" value="ECO:0007669"/>
    <property type="project" value="InterPro"/>
</dbReference>
<dbReference type="GO" id="GO:0031177">
    <property type="term" value="F:phosphopantetheine binding"/>
    <property type="evidence" value="ECO:0007669"/>
    <property type="project" value="InterPro"/>
</dbReference>
<dbReference type="InterPro" id="IPR050091">
    <property type="entry name" value="PKS_NRPS_Biosynth_Enz"/>
</dbReference>
<dbReference type="Pfam" id="PF02801">
    <property type="entry name" value="Ketoacyl-synt_C"/>
    <property type="match status" value="1"/>
</dbReference>
<keyword evidence="2" id="KW-0597">Phosphoprotein</keyword>
<dbReference type="SMART" id="SM00825">
    <property type="entry name" value="PKS_KS"/>
    <property type="match status" value="1"/>
</dbReference>
<feature type="region of interest" description="Disordered" evidence="5">
    <location>
        <begin position="1615"/>
        <end position="1639"/>
    </location>
</feature>
<dbReference type="InterPro" id="IPR013217">
    <property type="entry name" value="Methyltransf_12"/>
</dbReference>
<dbReference type="SMART" id="SM00824">
    <property type="entry name" value="PKS_TE"/>
    <property type="match status" value="1"/>
</dbReference>
<evidence type="ECO:0000256" key="1">
    <source>
        <dbReference type="ARBA" id="ARBA00022450"/>
    </source>
</evidence>
<dbReference type="InterPro" id="IPR020806">
    <property type="entry name" value="PKS_PP-bd"/>
</dbReference>
<keyword evidence="1" id="KW-0596">Phosphopantetheine</keyword>
<dbReference type="SUPFAM" id="SSF52151">
    <property type="entry name" value="FabD/lysophospholipase-like"/>
    <property type="match status" value="1"/>
</dbReference>
<dbReference type="SUPFAM" id="SSF53901">
    <property type="entry name" value="Thiolase-like"/>
    <property type="match status" value="1"/>
</dbReference>
<dbReference type="PROSITE" id="PS00606">
    <property type="entry name" value="KS3_1"/>
    <property type="match status" value="1"/>
</dbReference>
<dbReference type="SUPFAM" id="SSF53335">
    <property type="entry name" value="S-adenosyl-L-methionine-dependent methyltransferases"/>
    <property type="match status" value="1"/>
</dbReference>
<evidence type="ECO:0000313" key="8">
    <source>
        <dbReference type="EMBL" id="AKA59495.1"/>
    </source>
</evidence>
<dbReference type="Pfam" id="PF00550">
    <property type="entry name" value="PP-binding"/>
    <property type="match status" value="1"/>
</dbReference>
<dbReference type="InterPro" id="IPR020841">
    <property type="entry name" value="PKS_Beta-ketoAc_synthase_dom"/>
</dbReference>
<dbReference type="Pfam" id="PF00698">
    <property type="entry name" value="Acyl_transf_1"/>
    <property type="match status" value="1"/>
</dbReference>
<proteinExistence type="predicted"/>